<organism evidence="1 2">
    <name type="scientific">Phytophthora fragariaefolia</name>
    <dbReference type="NCBI Taxonomy" id="1490495"/>
    <lineage>
        <taxon>Eukaryota</taxon>
        <taxon>Sar</taxon>
        <taxon>Stramenopiles</taxon>
        <taxon>Oomycota</taxon>
        <taxon>Peronosporomycetes</taxon>
        <taxon>Peronosporales</taxon>
        <taxon>Peronosporaceae</taxon>
        <taxon>Phytophthora</taxon>
    </lineage>
</organism>
<dbReference type="PANTHER" id="PTHR33206:SF1">
    <property type="entry name" value="DNA-DIRECTED DNA POLYMERASE"/>
    <property type="match status" value="1"/>
</dbReference>
<evidence type="ECO:0000313" key="1">
    <source>
        <dbReference type="EMBL" id="GMF14372.1"/>
    </source>
</evidence>
<evidence type="ECO:0000313" key="2">
    <source>
        <dbReference type="Proteomes" id="UP001165121"/>
    </source>
</evidence>
<dbReference type="OrthoDB" id="5988713at2759"/>
<dbReference type="EMBL" id="BSXT01000001">
    <property type="protein sequence ID" value="GMF14372.1"/>
    <property type="molecule type" value="Genomic_DNA"/>
</dbReference>
<keyword evidence="2" id="KW-1185">Reference proteome</keyword>
<dbReference type="Gene3D" id="3.30.40.220">
    <property type="match status" value="1"/>
</dbReference>
<gene>
    <name evidence="1" type="ORF">Pfra01_000001800</name>
</gene>
<dbReference type="AlphaFoldDB" id="A0A9W6TJI7"/>
<accession>A0A9W6TJI7</accession>
<dbReference type="PANTHER" id="PTHR33206">
    <property type="entry name" value="PROTEIN CBG10425"/>
    <property type="match status" value="1"/>
</dbReference>
<dbReference type="Proteomes" id="UP001165121">
    <property type="component" value="Unassembled WGS sequence"/>
</dbReference>
<comment type="caution">
    <text evidence="1">The sequence shown here is derived from an EMBL/GenBank/DDBJ whole genome shotgun (WGS) entry which is preliminary data.</text>
</comment>
<proteinExistence type="predicted"/>
<reference evidence="1" key="1">
    <citation type="submission" date="2023-04" db="EMBL/GenBank/DDBJ databases">
        <title>Phytophthora fragariaefolia NBRC 109709.</title>
        <authorList>
            <person name="Ichikawa N."/>
            <person name="Sato H."/>
            <person name="Tonouchi N."/>
        </authorList>
    </citation>
    <scope>NUCLEOTIDE SEQUENCE</scope>
    <source>
        <strain evidence="1">NBRC 109709</strain>
    </source>
</reference>
<name>A0A9W6TJI7_9STRA</name>
<sequence length="1011" mass="118255">MLGYELEGLKRLGLKPIKWGTSYRLKVRGWTGKMVFISDVSKPKNHRLIAKHYKLSMERITKYLSPEYHHDPKYKFYQGIYSDTHLYENIPAGEFYDKLDNVLMTQKKAYKINIALGYKLYNPVSDVEFYFYPNIANTAVNDKTFTVNSRADTRKVISDIRMKELADTLNYPKSGVKLKEITAFKIFIDYRDHALGDSDALVPEFIKKSRYIINFPRTNNKCVFFCIAYHLQEEKKQRKVVAEVKEAFKRYCSYKKLKFSLSLYKSFKPIDMLEFDQLEECFELNINVYGFDVDTNAVECIRPTTGKYENTLNILSHDSHAFYITNVDRVQSRYNCPKCSIVFDNNESMRSHTKNKCDQVNLESFEKIPTIYNPPENKIKKMLSKYGIKSKNHYLDHFIVYDFEALLEPMEQQHGANTEFTSKHIPVSVSISDSLTHEVRCFINDKPQQLVEEMITYINDVSSRISEYHKKKFASINFTVNKQLKLLDEANPGIMEGVSPKNIKKKRKEDQELDTYLKKRGRVEKDIETLNQILDQTPVIGYNTGRYDINLIRNELFGVIGTDNIKHVIKNGGYMAIATNSFKMLDMINYVPQGTSYEKYLETYLGGCTCEDKLRCTCELTKGVFPYEYMTSYEVLSETKLPPKDGFYSSLRCSHISDDEYRRAQFVWDHYGMKTIKDYLIWYNNHDVVPFIKAIQMKRELFKRYELDMLCDGVSLPGLSEKIMYKTQEMIFPDKKKGKPFDFPEKRYLGYIMQDEEAGREFSMTMQHLDEVLKKQTYICGYCYIPLNEENVSADRINNNLGHEDGNIIISCVSCNCARKNMNIKAFRRKKLLDFNADRLVFSIDEEESDIYRKMKANIAGGPSIIFNRYGKRNETTIRGGKMYKKIIGYDANALYLWCLGNKMPCERLATIDVYDGIIDDIKDDKIFGFLECDIKTPEHLKDYFGEMTPIIKNVDIEPTEEIIGKHMFDYNLSRGKNMAKKGRKRIGSYFGKKILIYTPLLKWYLEHEDY</sequence>
<protein>
    <submittedName>
        <fullName evidence="1">Unnamed protein product</fullName>
    </submittedName>
</protein>